<evidence type="ECO:0000313" key="2">
    <source>
        <dbReference type="EMBL" id="KAF2805888.1"/>
    </source>
</evidence>
<dbReference type="EMBL" id="MU003708">
    <property type="protein sequence ID" value="KAF2805888.1"/>
    <property type="molecule type" value="Genomic_DNA"/>
</dbReference>
<feature type="region of interest" description="Disordered" evidence="1">
    <location>
        <begin position="664"/>
        <end position="754"/>
    </location>
</feature>
<feature type="compositionally biased region" description="Polar residues" evidence="1">
    <location>
        <begin position="121"/>
        <end position="132"/>
    </location>
</feature>
<keyword evidence="3" id="KW-1185">Reference proteome</keyword>
<gene>
    <name evidence="2 4" type="ORF">BDZ99DRAFT_524132</name>
</gene>
<sequence>MSNFPTDPTQWHSHGAQLNYGYTAPLAHNQVVFGNTPRDIASRSIAPEAGRGGGSPAIAPSVNRLAPNGSCSPSEIQPRIQRMNPEELDIAYRQERQRRRLLDRHRRQNLRSEGLQRRTSHVQPSDSQTTTLAIRGNAKEQPGGVEQRQGRTLHLHGSLSNAHIPHMYNGSESQNSYTDGQNVIEQPQCLSFPGLRIAPEDGVFSGTQGNASRPNMPTSALEASDQLCSPSSEPATHTDKNWAPSSSNPVRASRCYSEGQHDLASLSFPQDSRTQTSHSQRPTSHQAYSSVHDGAQGAPYNLLSPPPQPQQRQPSYPGNHYQVEDQQTDFDATQSFSPPATFGSQHRSPSAQWPQETRSPYPDMDMQNLDPSLRDNGPHPFDSPMDTMPTGSNFHHGTFAGFGTQRPRPMPQPQERQLTRPPGPVPIFPTLVPLLTARTPRHPNPFPFYLVGRHRAPGYPTVSIPNLNPNNPFAQNTEGQGQRGAEAGPNSAGFYSPQAQNTGPHAQREAGAQAAPEALYSSYAQNTEAHAQREAEAFYNPYAAQNTDGQGQREAEARPSAPAPFDPYTQHPQREAQAQTAPEAFYHVDAQRAQSEAQAQAQSEALFNKLLDDIAAPAQNDAEAGSQAPLDGFYGTYPENADADAQREAEAILQGALGQFNGHQGAEASMQTNPAPAPAPATDAASEGSFNDSAYGRSLQASNSNSTWENDPFFLDVGSGQEQEGDEFLLLQQGMQTPDAMEERPAGGLERMDF</sequence>
<feature type="compositionally biased region" description="Basic residues" evidence="1">
    <location>
        <begin position="99"/>
        <end position="109"/>
    </location>
</feature>
<feature type="compositionally biased region" description="Polar residues" evidence="1">
    <location>
        <begin position="699"/>
        <end position="709"/>
    </location>
</feature>
<dbReference type="AlphaFoldDB" id="A0A6A6YBD3"/>
<name>A0A6A6YBD3_9PEZI</name>
<feature type="region of interest" description="Disordered" evidence="1">
    <location>
        <begin position="467"/>
        <end position="515"/>
    </location>
</feature>
<feature type="compositionally biased region" description="Polar residues" evidence="1">
    <location>
        <begin position="329"/>
        <end position="358"/>
    </location>
</feature>
<reference evidence="4" key="2">
    <citation type="submission" date="2020-04" db="EMBL/GenBank/DDBJ databases">
        <authorList>
            <consortium name="NCBI Genome Project"/>
        </authorList>
    </citation>
    <scope>NUCLEOTIDE SEQUENCE</scope>
    <source>
        <strain evidence="4">CBS 304.34</strain>
    </source>
</reference>
<feature type="region of interest" description="Disordered" evidence="1">
    <location>
        <begin position="545"/>
        <end position="579"/>
    </location>
</feature>
<accession>A0A6A6YBD3</accession>
<feature type="region of interest" description="Disordered" evidence="1">
    <location>
        <begin position="200"/>
        <end position="388"/>
    </location>
</feature>
<feature type="region of interest" description="Disordered" evidence="1">
    <location>
        <begin position="99"/>
        <end position="150"/>
    </location>
</feature>
<reference evidence="2 4" key="1">
    <citation type="journal article" date="2020" name="Stud. Mycol.">
        <title>101 Dothideomycetes genomes: a test case for predicting lifestyles and emergence of pathogens.</title>
        <authorList>
            <person name="Haridas S."/>
            <person name="Albert R."/>
            <person name="Binder M."/>
            <person name="Bloem J."/>
            <person name="Labutti K."/>
            <person name="Salamov A."/>
            <person name="Andreopoulos B."/>
            <person name="Baker S."/>
            <person name="Barry K."/>
            <person name="Bills G."/>
            <person name="Bluhm B."/>
            <person name="Cannon C."/>
            <person name="Castanera R."/>
            <person name="Culley D."/>
            <person name="Daum C."/>
            <person name="Ezra D."/>
            <person name="Gonzalez J."/>
            <person name="Henrissat B."/>
            <person name="Kuo A."/>
            <person name="Liang C."/>
            <person name="Lipzen A."/>
            <person name="Lutzoni F."/>
            <person name="Magnuson J."/>
            <person name="Mondo S."/>
            <person name="Nolan M."/>
            <person name="Ohm R."/>
            <person name="Pangilinan J."/>
            <person name="Park H.-J."/>
            <person name="Ramirez L."/>
            <person name="Alfaro M."/>
            <person name="Sun H."/>
            <person name="Tritt A."/>
            <person name="Yoshinaga Y."/>
            <person name="Zwiers L.-H."/>
            <person name="Turgeon B."/>
            <person name="Goodwin S."/>
            <person name="Spatafora J."/>
            <person name="Crous P."/>
            <person name="Grigoriev I."/>
        </authorList>
    </citation>
    <scope>NUCLEOTIDE SEQUENCE</scope>
    <source>
        <strain evidence="2 4">CBS 304.34</strain>
    </source>
</reference>
<feature type="compositionally biased region" description="Polar residues" evidence="1">
    <location>
        <begin position="267"/>
        <end position="289"/>
    </location>
</feature>
<reference evidence="4" key="3">
    <citation type="submission" date="2025-04" db="UniProtKB">
        <authorList>
            <consortium name="RefSeq"/>
        </authorList>
    </citation>
    <scope>IDENTIFICATION</scope>
    <source>
        <strain evidence="4">CBS 304.34</strain>
    </source>
</reference>
<organism evidence="2">
    <name type="scientific">Mytilinidion resinicola</name>
    <dbReference type="NCBI Taxonomy" id="574789"/>
    <lineage>
        <taxon>Eukaryota</taxon>
        <taxon>Fungi</taxon>
        <taxon>Dikarya</taxon>
        <taxon>Ascomycota</taxon>
        <taxon>Pezizomycotina</taxon>
        <taxon>Dothideomycetes</taxon>
        <taxon>Pleosporomycetidae</taxon>
        <taxon>Mytilinidiales</taxon>
        <taxon>Mytilinidiaceae</taxon>
        <taxon>Mytilinidion</taxon>
    </lineage>
</organism>
<evidence type="ECO:0000313" key="4">
    <source>
        <dbReference type="RefSeq" id="XP_033572852.1"/>
    </source>
</evidence>
<feature type="region of interest" description="Disordered" evidence="1">
    <location>
        <begin position="620"/>
        <end position="646"/>
    </location>
</feature>
<dbReference type="Proteomes" id="UP000504636">
    <property type="component" value="Unplaced"/>
</dbReference>
<feature type="compositionally biased region" description="Polar residues" evidence="1">
    <location>
        <begin position="226"/>
        <end position="235"/>
    </location>
</feature>
<evidence type="ECO:0000313" key="3">
    <source>
        <dbReference type="Proteomes" id="UP000504636"/>
    </source>
</evidence>
<protein>
    <submittedName>
        <fullName evidence="2 4">Uncharacterized protein</fullName>
    </submittedName>
</protein>
<evidence type="ECO:0000256" key="1">
    <source>
        <dbReference type="SAM" id="MobiDB-lite"/>
    </source>
</evidence>
<feature type="compositionally biased region" description="Polar residues" evidence="1">
    <location>
        <begin position="205"/>
        <end position="218"/>
    </location>
</feature>
<feature type="compositionally biased region" description="Basic and acidic residues" evidence="1">
    <location>
        <begin position="741"/>
        <end position="754"/>
    </location>
</feature>
<dbReference type="GeneID" id="54466756"/>
<proteinExistence type="predicted"/>
<dbReference type="RefSeq" id="XP_033572852.1">
    <property type="nucleotide sequence ID" value="XM_033725863.1"/>
</dbReference>
<feature type="region of interest" description="Disordered" evidence="1">
    <location>
        <begin position="45"/>
        <end position="87"/>
    </location>
</feature>
<feature type="region of interest" description="Disordered" evidence="1">
    <location>
        <begin position="401"/>
        <end position="425"/>
    </location>
</feature>
<feature type="compositionally biased region" description="Polar residues" evidence="1">
    <location>
        <begin position="467"/>
        <end position="480"/>
    </location>
</feature>